<proteinExistence type="predicted"/>
<gene>
    <name evidence="1" type="ORF">GCM10007140_27340</name>
</gene>
<dbReference type="AlphaFoldDB" id="A0A917AWK1"/>
<sequence>MLLLDNELNNYSDLSYQKISGEKFQIIDHKFQKEVVFNLKNTTTTSHLQKEKLHKEKLHEDLEKMNNYRYVSGHGYFLDGYSEVSITGFMEQENYHGLFEIGKTYSFGSYHFEIGSKSELFSFLTSYEDESKYDFYTLKLNGVSKDTFSLEIEKALFYIGSKFSEDIEQEYREFLYPRVIDFRTVGVTSELFNYTEINLNLDWGSPIVSNLSSFNQGESSDDYNFFAYYRFIETFFGTGNEENELIMLVESIDSKELLTFSKEHRLIQNNGTAKSLAKSLYQTRNNYIHHKLNKKRTFDPTFNLPVQALTKWKVITREIAIQLLNLHCGKK</sequence>
<comment type="caution">
    <text evidence="1">The sequence shown here is derived from an EMBL/GenBank/DDBJ whole genome shotgun (WGS) entry which is preliminary data.</text>
</comment>
<evidence type="ECO:0000313" key="1">
    <source>
        <dbReference type="EMBL" id="GGE76126.1"/>
    </source>
</evidence>
<dbReference type="Proteomes" id="UP000605259">
    <property type="component" value="Unassembled WGS sequence"/>
</dbReference>
<dbReference type="EMBL" id="BMFK01000002">
    <property type="protein sequence ID" value="GGE76126.1"/>
    <property type="molecule type" value="Genomic_DNA"/>
</dbReference>
<reference evidence="1" key="1">
    <citation type="journal article" date="2014" name="Int. J. Syst. Evol. Microbiol.">
        <title>Complete genome sequence of Corynebacterium casei LMG S-19264T (=DSM 44701T), isolated from a smear-ripened cheese.</title>
        <authorList>
            <consortium name="US DOE Joint Genome Institute (JGI-PGF)"/>
            <person name="Walter F."/>
            <person name="Albersmeier A."/>
            <person name="Kalinowski J."/>
            <person name="Ruckert C."/>
        </authorList>
    </citation>
    <scope>NUCLEOTIDE SEQUENCE</scope>
    <source>
        <strain evidence="1">CGMCC 1.12698</strain>
    </source>
</reference>
<name>A0A917AWK1_9BACI</name>
<evidence type="ECO:0000313" key="2">
    <source>
        <dbReference type="Proteomes" id="UP000605259"/>
    </source>
</evidence>
<keyword evidence="2" id="KW-1185">Reference proteome</keyword>
<dbReference type="RefSeq" id="WP_188389040.1">
    <property type="nucleotide sequence ID" value="NZ_BMFK01000002.1"/>
</dbReference>
<accession>A0A917AWK1</accession>
<reference evidence="1" key="2">
    <citation type="submission" date="2020-09" db="EMBL/GenBank/DDBJ databases">
        <authorList>
            <person name="Sun Q."/>
            <person name="Zhou Y."/>
        </authorList>
    </citation>
    <scope>NUCLEOTIDE SEQUENCE</scope>
    <source>
        <strain evidence="1">CGMCC 1.12698</strain>
    </source>
</reference>
<organism evidence="1 2">
    <name type="scientific">Priestia taiwanensis</name>
    <dbReference type="NCBI Taxonomy" id="1347902"/>
    <lineage>
        <taxon>Bacteria</taxon>
        <taxon>Bacillati</taxon>
        <taxon>Bacillota</taxon>
        <taxon>Bacilli</taxon>
        <taxon>Bacillales</taxon>
        <taxon>Bacillaceae</taxon>
        <taxon>Priestia</taxon>
    </lineage>
</organism>
<protein>
    <submittedName>
        <fullName evidence="1">Uncharacterized protein</fullName>
    </submittedName>
</protein>